<feature type="initiator methionine" description="Removed" evidence="10">
    <location>
        <position position="1"/>
    </location>
</feature>
<dbReference type="InterPro" id="IPR001347">
    <property type="entry name" value="SIS_dom"/>
</dbReference>
<evidence type="ECO:0000256" key="6">
    <source>
        <dbReference type="ARBA" id="ARBA00022576"/>
    </source>
</evidence>
<dbReference type="SUPFAM" id="SSF56235">
    <property type="entry name" value="N-terminal nucleophile aminohydrolases (Ntn hydrolases)"/>
    <property type="match status" value="1"/>
</dbReference>
<dbReference type="InterPro" id="IPR046348">
    <property type="entry name" value="SIS_dom_sf"/>
</dbReference>
<feature type="active site" description="For Fru-6P isomerization activity" evidence="10">
    <location>
        <position position="612"/>
    </location>
</feature>
<sequence length="617" mass="68327">MCGIVGYVGKQNATPILLEGLKKLEYRGYDSAGLTVWKKDGLQTIKKSGRVQTLVNEIRKVELNSNLGISHTRWATHGSVSDTNAHPHLSHDRKVALVHNGVIENYLSIKRFLEDRDIQFASETDTETLANLIAYHYDKEEPINGKNRFLESVRKSLLHVEGTYGIGVICTDHPNEIVGARKGSPLVVGIGSGENILASDISALAGRTQNVAYLDDNQVVLLSPDTFSILTVSEETVEPVIDRVNWQTEDSDLGRFSHYMEKEIFEQPTALENSMRGRFSNDGSTALFDGLNNIGPRELRQIDRILFCACGTSWHASLIAEHLIERFARIPVEVEYASEFRYRNSPLDKNTLVFVISQSGETADTLEALRESKRKGYRTFAITNVVGSTIARDSDDGIYQHAGPEIGVASTKAFSSQILIASMVALYLGRLRDLSFSDGVAMVNAFRQLPGQASQVLDQADRIQEIAQRYAHFENFLFLGRQLMFPLALEGALKLKEISYIHAEGYPAAEMKHGPIALISPKCPTVFLANKGEIFNKSLSNIQEIRARKGPIIAITSAGVEFPENVADEIIHIPDCHLCVLPILATIPLQLFAYFIAAERGCDVDKPRNLAKSVTVE</sequence>
<dbReference type="NCBIfam" id="NF001484">
    <property type="entry name" value="PRK00331.1"/>
    <property type="match status" value="1"/>
</dbReference>
<evidence type="ECO:0000313" key="14">
    <source>
        <dbReference type="Proteomes" id="UP000247465"/>
    </source>
</evidence>
<protein>
    <recommendedName>
        <fullName evidence="4 10">Glutamine--fructose-6-phosphate aminotransferase [isomerizing]</fullName>
        <ecNumber evidence="3 10">2.6.1.16</ecNumber>
    </recommendedName>
    <alternativeName>
        <fullName evidence="10">D-fructose-6-phosphate amidotransferase</fullName>
    </alternativeName>
    <alternativeName>
        <fullName evidence="10">GFAT</fullName>
    </alternativeName>
    <alternativeName>
        <fullName evidence="10">Glucosamine-6-phosphate synthase</fullName>
    </alternativeName>
    <alternativeName>
        <fullName evidence="10">Hexosephosphate aminotransferase</fullName>
    </alternativeName>
    <alternativeName>
        <fullName evidence="10">L-glutamine--D-fructose-6-phosphate amidotransferase</fullName>
    </alternativeName>
</protein>
<dbReference type="AlphaFoldDB" id="A0A2Z4AKL8"/>
<comment type="catalytic activity">
    <reaction evidence="1 10">
        <text>D-fructose 6-phosphate + L-glutamine = D-glucosamine 6-phosphate + L-glutamate</text>
        <dbReference type="Rhea" id="RHEA:13237"/>
        <dbReference type="ChEBI" id="CHEBI:29985"/>
        <dbReference type="ChEBI" id="CHEBI:58359"/>
        <dbReference type="ChEBI" id="CHEBI:58725"/>
        <dbReference type="ChEBI" id="CHEBI:61527"/>
        <dbReference type="EC" id="2.6.1.16"/>
    </reaction>
</comment>
<comment type="function">
    <text evidence="10">Catalyzes the first step in hexosamine metabolism, converting fructose-6P into glucosamine-6P using glutamine as a nitrogen source.</text>
</comment>
<dbReference type="NCBIfam" id="TIGR01135">
    <property type="entry name" value="glmS"/>
    <property type="match status" value="1"/>
</dbReference>
<dbReference type="InterPro" id="IPR047084">
    <property type="entry name" value="GFAT_N"/>
</dbReference>
<dbReference type="Pfam" id="PF01380">
    <property type="entry name" value="SIS"/>
    <property type="match status" value="2"/>
</dbReference>
<dbReference type="SUPFAM" id="SSF53697">
    <property type="entry name" value="SIS domain"/>
    <property type="match status" value="1"/>
</dbReference>
<evidence type="ECO:0000256" key="10">
    <source>
        <dbReference type="HAMAP-Rule" id="MF_00164"/>
    </source>
</evidence>
<dbReference type="EMBL" id="CP029803">
    <property type="protein sequence ID" value="AWT60857.1"/>
    <property type="molecule type" value="Genomic_DNA"/>
</dbReference>
<dbReference type="PANTHER" id="PTHR10937:SF0">
    <property type="entry name" value="GLUTAMINE--FRUCTOSE-6-PHOSPHATE TRANSAMINASE (ISOMERIZING)"/>
    <property type="match status" value="1"/>
</dbReference>
<feature type="domain" description="Glutamine amidotransferase type-2" evidence="11">
    <location>
        <begin position="2"/>
        <end position="225"/>
    </location>
</feature>
<evidence type="ECO:0000256" key="1">
    <source>
        <dbReference type="ARBA" id="ARBA00001031"/>
    </source>
</evidence>
<evidence type="ECO:0000256" key="4">
    <source>
        <dbReference type="ARBA" id="ARBA00016090"/>
    </source>
</evidence>
<proteinExistence type="inferred from homology"/>
<dbReference type="FunFam" id="3.40.50.10490:FF:000002">
    <property type="entry name" value="Glutamine--fructose-6-phosphate aminotransferase [isomerizing]"/>
    <property type="match status" value="1"/>
</dbReference>
<dbReference type="GO" id="GO:0004360">
    <property type="term" value="F:glutamine-fructose-6-phosphate transaminase (isomerizing) activity"/>
    <property type="evidence" value="ECO:0007669"/>
    <property type="project" value="UniProtKB-UniRule"/>
</dbReference>
<dbReference type="InterPro" id="IPR035490">
    <property type="entry name" value="GlmS/FrlB_SIS"/>
</dbReference>
<dbReference type="GO" id="GO:0046349">
    <property type="term" value="P:amino sugar biosynthetic process"/>
    <property type="evidence" value="ECO:0007669"/>
    <property type="project" value="UniProtKB-ARBA"/>
</dbReference>
<dbReference type="PANTHER" id="PTHR10937">
    <property type="entry name" value="GLUCOSAMINE--FRUCTOSE-6-PHOSPHATE AMINOTRANSFERASE, ISOMERIZING"/>
    <property type="match status" value="1"/>
</dbReference>
<comment type="subunit">
    <text evidence="10">Homodimer.</text>
</comment>
<dbReference type="GO" id="GO:0005975">
    <property type="term" value="P:carbohydrate metabolic process"/>
    <property type="evidence" value="ECO:0007669"/>
    <property type="project" value="UniProtKB-UniRule"/>
</dbReference>
<dbReference type="GO" id="GO:0006047">
    <property type="term" value="P:UDP-N-acetylglucosamine metabolic process"/>
    <property type="evidence" value="ECO:0007669"/>
    <property type="project" value="TreeGrafter"/>
</dbReference>
<dbReference type="InterPro" id="IPR035466">
    <property type="entry name" value="GlmS/AgaS_SIS"/>
</dbReference>
<evidence type="ECO:0000313" key="13">
    <source>
        <dbReference type="EMBL" id="AWT60857.1"/>
    </source>
</evidence>
<accession>A0A2Z4AKL8</accession>
<evidence type="ECO:0000256" key="3">
    <source>
        <dbReference type="ARBA" id="ARBA00012916"/>
    </source>
</evidence>
<name>A0A2Z4AKL8_9BACT</name>
<dbReference type="GO" id="GO:0006002">
    <property type="term" value="P:fructose 6-phosphate metabolic process"/>
    <property type="evidence" value="ECO:0007669"/>
    <property type="project" value="TreeGrafter"/>
</dbReference>
<dbReference type="PROSITE" id="PS51464">
    <property type="entry name" value="SIS"/>
    <property type="match status" value="2"/>
</dbReference>
<dbReference type="FunFam" id="3.40.50.10490:FF:000001">
    <property type="entry name" value="Glutamine--fructose-6-phosphate aminotransferase [isomerizing]"/>
    <property type="match status" value="1"/>
</dbReference>
<dbReference type="Gene3D" id="3.40.50.10490">
    <property type="entry name" value="Glucose-6-phosphate isomerase like protein, domain 1"/>
    <property type="match status" value="2"/>
</dbReference>
<dbReference type="PROSITE" id="PS51278">
    <property type="entry name" value="GATASE_TYPE_2"/>
    <property type="match status" value="1"/>
</dbReference>
<dbReference type="InterPro" id="IPR029055">
    <property type="entry name" value="Ntn_hydrolases_N"/>
</dbReference>
<comment type="subcellular location">
    <subcellularLocation>
        <location evidence="2 10">Cytoplasm</location>
    </subcellularLocation>
</comment>
<dbReference type="InterPro" id="IPR005855">
    <property type="entry name" value="GFAT"/>
</dbReference>
<evidence type="ECO:0000256" key="8">
    <source>
        <dbReference type="ARBA" id="ARBA00022737"/>
    </source>
</evidence>
<dbReference type="GO" id="GO:0006487">
    <property type="term" value="P:protein N-linked glycosylation"/>
    <property type="evidence" value="ECO:0007669"/>
    <property type="project" value="TreeGrafter"/>
</dbReference>
<dbReference type="CDD" id="cd05008">
    <property type="entry name" value="SIS_GlmS_GlmD_1"/>
    <property type="match status" value="1"/>
</dbReference>
<keyword evidence="7 10" id="KW-0808">Transferase</keyword>
<evidence type="ECO:0000256" key="7">
    <source>
        <dbReference type="ARBA" id="ARBA00022679"/>
    </source>
</evidence>
<dbReference type="CDD" id="cd05009">
    <property type="entry name" value="SIS_GlmS_GlmD_2"/>
    <property type="match status" value="1"/>
</dbReference>
<feature type="domain" description="SIS" evidence="12">
    <location>
        <begin position="466"/>
        <end position="607"/>
    </location>
</feature>
<dbReference type="InterPro" id="IPR017932">
    <property type="entry name" value="GATase_2_dom"/>
</dbReference>
<dbReference type="CDD" id="cd00714">
    <property type="entry name" value="GFAT"/>
    <property type="match status" value="1"/>
</dbReference>
<dbReference type="Proteomes" id="UP000247465">
    <property type="component" value="Chromosome"/>
</dbReference>
<keyword evidence="8" id="KW-0677">Repeat</keyword>
<evidence type="ECO:0000259" key="12">
    <source>
        <dbReference type="PROSITE" id="PS51464"/>
    </source>
</evidence>
<evidence type="ECO:0000259" key="11">
    <source>
        <dbReference type="PROSITE" id="PS51278"/>
    </source>
</evidence>
<dbReference type="KEGG" id="mtar:DF168_02081"/>
<dbReference type="Gene3D" id="3.60.20.10">
    <property type="entry name" value="Glutamine Phosphoribosylpyrophosphate, subunit 1, domain 1"/>
    <property type="match status" value="1"/>
</dbReference>
<keyword evidence="9" id="KW-0315">Glutamine amidotransferase</keyword>
<keyword evidence="6 10" id="KW-0032">Aminotransferase</keyword>
<feature type="domain" description="SIS" evidence="12">
    <location>
        <begin position="295"/>
        <end position="434"/>
    </location>
</feature>
<evidence type="ECO:0000256" key="5">
    <source>
        <dbReference type="ARBA" id="ARBA00022490"/>
    </source>
</evidence>
<evidence type="ECO:0000256" key="9">
    <source>
        <dbReference type="ARBA" id="ARBA00022962"/>
    </source>
</evidence>
<gene>
    <name evidence="10 13" type="primary">glmS</name>
    <name evidence="13" type="ORF">DF168_02081</name>
</gene>
<organism evidence="13 14">
    <name type="scientific">Candidatus Moanibacter tarae</name>
    <dbReference type="NCBI Taxonomy" id="2200854"/>
    <lineage>
        <taxon>Bacteria</taxon>
        <taxon>Pseudomonadati</taxon>
        <taxon>Verrucomicrobiota</taxon>
        <taxon>Opitutia</taxon>
        <taxon>Puniceicoccales</taxon>
        <taxon>Puniceicoccales incertae sedis</taxon>
        <taxon>Candidatus Moanibacter</taxon>
    </lineage>
</organism>
<evidence type="ECO:0000256" key="2">
    <source>
        <dbReference type="ARBA" id="ARBA00004496"/>
    </source>
</evidence>
<dbReference type="GO" id="GO:0097367">
    <property type="term" value="F:carbohydrate derivative binding"/>
    <property type="evidence" value="ECO:0007669"/>
    <property type="project" value="InterPro"/>
</dbReference>
<feature type="active site" description="Nucleophile; for GATase activity" evidence="10">
    <location>
        <position position="2"/>
    </location>
</feature>
<dbReference type="GO" id="GO:0005829">
    <property type="term" value="C:cytosol"/>
    <property type="evidence" value="ECO:0007669"/>
    <property type="project" value="TreeGrafter"/>
</dbReference>
<dbReference type="FunFam" id="3.60.20.10:FF:000006">
    <property type="entry name" value="Glutamine--fructose-6-phosphate aminotransferase [isomerizing]"/>
    <property type="match status" value="1"/>
</dbReference>
<reference evidence="13 14" key="1">
    <citation type="submission" date="2018-06" db="EMBL/GenBank/DDBJ databases">
        <title>Draft Genome Sequence of a Novel Marine Bacterium Related to the Verrucomicrobia.</title>
        <authorList>
            <person name="Vosseberg J."/>
            <person name="Martijn J."/>
            <person name="Ettema T.J.G."/>
        </authorList>
    </citation>
    <scope>NUCLEOTIDE SEQUENCE [LARGE SCALE GENOMIC DNA]</scope>
    <source>
        <strain evidence="13">TARA_B100001123</strain>
    </source>
</reference>
<dbReference type="Pfam" id="PF13522">
    <property type="entry name" value="GATase_6"/>
    <property type="match status" value="1"/>
</dbReference>
<dbReference type="EC" id="2.6.1.16" evidence="3 10"/>
<dbReference type="HAMAP" id="MF_00164">
    <property type="entry name" value="GlmS"/>
    <property type="match status" value="1"/>
</dbReference>
<keyword evidence="5 10" id="KW-0963">Cytoplasm</keyword>